<comment type="similarity">
    <text evidence="1">Belongs to the LysR transcriptional regulatory family.</text>
</comment>
<protein>
    <submittedName>
        <fullName evidence="6">LysR family transcriptional regulator</fullName>
    </submittedName>
</protein>
<evidence type="ECO:0000313" key="6">
    <source>
        <dbReference type="EMBL" id="BBB26710.1"/>
    </source>
</evidence>
<evidence type="ECO:0000259" key="5">
    <source>
        <dbReference type="PROSITE" id="PS50931"/>
    </source>
</evidence>
<dbReference type="AlphaFoldDB" id="A0A7R6SSX7"/>
<dbReference type="Pfam" id="PF00126">
    <property type="entry name" value="HTH_1"/>
    <property type="match status" value="1"/>
</dbReference>
<dbReference type="FunFam" id="1.10.10.10:FF:000001">
    <property type="entry name" value="LysR family transcriptional regulator"/>
    <property type="match status" value="1"/>
</dbReference>
<evidence type="ECO:0000256" key="4">
    <source>
        <dbReference type="ARBA" id="ARBA00023163"/>
    </source>
</evidence>
<keyword evidence="3" id="KW-0238">DNA-binding</keyword>
<dbReference type="GO" id="GO:0006351">
    <property type="term" value="P:DNA-templated transcription"/>
    <property type="evidence" value="ECO:0007669"/>
    <property type="project" value="TreeGrafter"/>
</dbReference>
<dbReference type="PROSITE" id="PS50931">
    <property type="entry name" value="HTH_LYSR"/>
    <property type="match status" value="1"/>
</dbReference>
<dbReference type="RefSeq" id="WP_019620502.1">
    <property type="nucleotide sequence ID" value="NZ_AP014545.1"/>
</dbReference>
<accession>A0A7R6SSX7</accession>
<dbReference type="SUPFAM" id="SSF46785">
    <property type="entry name" value="Winged helix' DNA-binding domain"/>
    <property type="match status" value="1"/>
</dbReference>
<dbReference type="InterPro" id="IPR000847">
    <property type="entry name" value="LysR_HTH_N"/>
</dbReference>
<evidence type="ECO:0000256" key="3">
    <source>
        <dbReference type="ARBA" id="ARBA00023125"/>
    </source>
</evidence>
<dbReference type="PRINTS" id="PR00039">
    <property type="entry name" value="HTHLYSR"/>
</dbReference>
<dbReference type="PANTHER" id="PTHR30537">
    <property type="entry name" value="HTH-TYPE TRANSCRIPTIONAL REGULATOR"/>
    <property type="match status" value="1"/>
</dbReference>
<dbReference type="InterPro" id="IPR036388">
    <property type="entry name" value="WH-like_DNA-bd_sf"/>
</dbReference>
<dbReference type="EMBL" id="AP014545">
    <property type="protein sequence ID" value="BBB26710.1"/>
    <property type="molecule type" value="Genomic_DNA"/>
</dbReference>
<dbReference type="GO" id="GO:0043565">
    <property type="term" value="F:sequence-specific DNA binding"/>
    <property type="evidence" value="ECO:0007669"/>
    <property type="project" value="TreeGrafter"/>
</dbReference>
<dbReference type="InterPro" id="IPR036390">
    <property type="entry name" value="WH_DNA-bd_sf"/>
</dbReference>
<name>A0A7R6SSX7_9GAMM</name>
<dbReference type="KEGG" id="ajp:AMJAP_2119"/>
<evidence type="ECO:0000256" key="1">
    <source>
        <dbReference type="ARBA" id="ARBA00009437"/>
    </source>
</evidence>
<dbReference type="InterPro" id="IPR058163">
    <property type="entry name" value="LysR-type_TF_proteobact-type"/>
</dbReference>
<dbReference type="Pfam" id="PF03466">
    <property type="entry name" value="LysR_substrate"/>
    <property type="match status" value="1"/>
</dbReference>
<dbReference type="Gene3D" id="3.40.190.10">
    <property type="entry name" value="Periplasmic binding protein-like II"/>
    <property type="match status" value="2"/>
</dbReference>
<dbReference type="PANTHER" id="PTHR30537:SF26">
    <property type="entry name" value="GLYCINE CLEAVAGE SYSTEM TRANSCRIPTIONAL ACTIVATOR"/>
    <property type="match status" value="1"/>
</dbReference>
<gene>
    <name evidence="6" type="ORF">AMJAP_2119</name>
</gene>
<evidence type="ECO:0000313" key="7">
    <source>
        <dbReference type="Proteomes" id="UP000595663"/>
    </source>
</evidence>
<dbReference type="SUPFAM" id="SSF53850">
    <property type="entry name" value="Periplasmic binding protein-like II"/>
    <property type="match status" value="1"/>
</dbReference>
<dbReference type="Proteomes" id="UP000595663">
    <property type="component" value="Chromosome"/>
</dbReference>
<keyword evidence="2" id="KW-0805">Transcription regulation</keyword>
<organism evidence="6 7">
    <name type="scientific">Amphritea japonica ATCC BAA-1530</name>
    <dbReference type="NCBI Taxonomy" id="1278309"/>
    <lineage>
        <taxon>Bacteria</taxon>
        <taxon>Pseudomonadati</taxon>
        <taxon>Pseudomonadota</taxon>
        <taxon>Gammaproteobacteria</taxon>
        <taxon>Oceanospirillales</taxon>
        <taxon>Oceanospirillaceae</taxon>
        <taxon>Amphritea</taxon>
    </lineage>
</organism>
<evidence type="ECO:0000256" key="2">
    <source>
        <dbReference type="ARBA" id="ARBA00023015"/>
    </source>
</evidence>
<keyword evidence="4" id="KW-0804">Transcription</keyword>
<dbReference type="CDD" id="cd08432">
    <property type="entry name" value="PBP2_GcdR_TrpI_HvrB_AmpR_like"/>
    <property type="match status" value="1"/>
</dbReference>
<dbReference type="GO" id="GO:0003700">
    <property type="term" value="F:DNA-binding transcription factor activity"/>
    <property type="evidence" value="ECO:0007669"/>
    <property type="project" value="InterPro"/>
</dbReference>
<proteinExistence type="inferred from homology"/>
<dbReference type="OrthoDB" id="6787458at2"/>
<keyword evidence="7" id="KW-1185">Reference proteome</keyword>
<feature type="domain" description="HTH lysR-type" evidence="5">
    <location>
        <begin position="5"/>
        <end position="62"/>
    </location>
</feature>
<dbReference type="Gene3D" id="1.10.10.10">
    <property type="entry name" value="Winged helix-like DNA-binding domain superfamily/Winged helix DNA-binding domain"/>
    <property type="match status" value="1"/>
</dbReference>
<dbReference type="InterPro" id="IPR005119">
    <property type="entry name" value="LysR_subst-bd"/>
</dbReference>
<sequence>MAQLPSLKSLQAFRHAAESKSFKKAAEQLFVSQAAISQQIKALEQQLEVPLFQRLTRKIELTTEGQQLLPYISKAFTSLEQGINQLSDDPDPHRLCLSTLPSFASRWLVPKLGSFQSEAQDLSINISPTLQLDNFDDNSLDLAIRYGMGDYPGLSARLLLKDHVIPVCHPSLINNEGPIEQQLQQLPLLIDDAPDMKSLWPEFEAAISFNQTQQATRLEVSDSNILVEALISGQGLAAVRYSLVYELLERGTLICPYPMYRPTAFNYFLVAPAHHFKRPKVQRFERWLKQEVQEIHRSWERFKQQVLLHPENQD</sequence>
<reference evidence="6 7" key="1">
    <citation type="journal article" date="2008" name="Int. J. Syst. Evol. Microbiol.">
        <title>Amphritea japonica sp. nov. and Amphritea balenae sp. nov., isolated from the sediment adjacent to sperm whale carcasses off Kagoshima, Japan.</title>
        <authorList>
            <person name="Miyazaki M."/>
            <person name="Nogi Y."/>
            <person name="Fujiwara Y."/>
            <person name="Kawato M."/>
            <person name="Nagahama T."/>
            <person name="Kubokawa K."/>
            <person name="Horikoshi K."/>
        </authorList>
    </citation>
    <scope>NUCLEOTIDE SEQUENCE [LARGE SCALE GENOMIC DNA]</scope>
    <source>
        <strain evidence="6 7">ATCC BAA-1530</strain>
    </source>
</reference>